<sequence>MGQYFIAALLDTTGRITRAVHPVHYGSLHKLGGHSRAATPFLAAVETLLSLDSGSRLVWVGDEAEPEPGQDANLYWLTEPHQFVRFADLIDPDSDVEPNATRPAGTAGGRYVCNTDRGEYFDKAALPRGPQGESRNLLPALTADGYSITGPWARNHIHLTDTRPDSGWTQLRTPPSI</sequence>
<gene>
    <name evidence="1" type="ORF">MHPYR_430067</name>
</gene>
<dbReference type="AlphaFoldDB" id="A0A1Y5PNL6"/>
<dbReference type="EMBL" id="FLQS01000038">
    <property type="protein sequence ID" value="SBS77478.1"/>
    <property type="molecule type" value="Genomic_DNA"/>
</dbReference>
<protein>
    <submittedName>
        <fullName evidence="1">Uncharacterized protein</fullName>
    </submittedName>
</protein>
<name>A0A1Y5PNL6_9MYCO</name>
<accession>A0A1Y5PNL6</accession>
<organism evidence="1">
    <name type="scientific">uncultured Mycobacterium sp</name>
    <dbReference type="NCBI Taxonomy" id="171292"/>
    <lineage>
        <taxon>Bacteria</taxon>
        <taxon>Bacillati</taxon>
        <taxon>Actinomycetota</taxon>
        <taxon>Actinomycetes</taxon>
        <taxon>Mycobacteriales</taxon>
        <taxon>Mycobacteriaceae</taxon>
        <taxon>Mycobacterium</taxon>
        <taxon>environmental samples</taxon>
    </lineage>
</organism>
<reference evidence="1" key="1">
    <citation type="submission" date="2016-03" db="EMBL/GenBank/DDBJ databases">
        <authorList>
            <person name="Ploux O."/>
        </authorList>
    </citation>
    <scope>NUCLEOTIDE SEQUENCE</scope>
    <source>
        <strain evidence="1">UC10</strain>
    </source>
</reference>
<evidence type="ECO:0000313" key="1">
    <source>
        <dbReference type="EMBL" id="SBS77478.1"/>
    </source>
</evidence>
<proteinExistence type="predicted"/>